<feature type="region of interest" description="Disordered" evidence="4">
    <location>
        <begin position="332"/>
        <end position="357"/>
    </location>
</feature>
<feature type="compositionally biased region" description="Low complexity" evidence="4">
    <location>
        <begin position="1075"/>
        <end position="1087"/>
    </location>
</feature>
<evidence type="ECO:0000259" key="5">
    <source>
        <dbReference type="PROSITE" id="PS50119"/>
    </source>
</evidence>
<feature type="compositionally biased region" description="Polar residues" evidence="4">
    <location>
        <begin position="981"/>
        <end position="991"/>
    </location>
</feature>
<feature type="compositionally biased region" description="Polar residues" evidence="4">
    <location>
        <begin position="681"/>
        <end position="692"/>
    </location>
</feature>
<feature type="region of interest" description="Disordered" evidence="4">
    <location>
        <begin position="405"/>
        <end position="445"/>
    </location>
</feature>
<dbReference type="InterPro" id="IPR037688">
    <property type="entry name" value="ZBBX"/>
</dbReference>
<evidence type="ECO:0000256" key="3">
    <source>
        <dbReference type="PROSITE-ProRule" id="PRU00024"/>
    </source>
</evidence>
<feature type="region of interest" description="Disordered" evidence="4">
    <location>
        <begin position="666"/>
        <end position="1188"/>
    </location>
</feature>
<evidence type="ECO:0000256" key="2">
    <source>
        <dbReference type="ARBA" id="ARBA00022833"/>
    </source>
</evidence>
<gene>
    <name evidence="6" type="primary">ZBBX</name>
    <name evidence="6" type="ORF">AMEX_G11948</name>
</gene>
<keyword evidence="2" id="KW-0862">Zinc</keyword>
<accession>A0A8T2LPW2</accession>
<feature type="region of interest" description="Disordered" evidence="4">
    <location>
        <begin position="1357"/>
        <end position="1376"/>
    </location>
</feature>
<evidence type="ECO:0000256" key="1">
    <source>
        <dbReference type="ARBA" id="ARBA00022771"/>
    </source>
</evidence>
<feature type="compositionally biased region" description="Polar residues" evidence="4">
    <location>
        <begin position="1174"/>
        <end position="1188"/>
    </location>
</feature>
<feature type="domain" description="B box-type" evidence="5">
    <location>
        <begin position="127"/>
        <end position="173"/>
    </location>
</feature>
<feature type="compositionally biased region" description="Polar residues" evidence="4">
    <location>
        <begin position="906"/>
        <end position="922"/>
    </location>
</feature>
<dbReference type="EMBL" id="JAICCE010000009">
    <property type="protein sequence ID" value="KAG9272877.1"/>
    <property type="molecule type" value="Genomic_DNA"/>
</dbReference>
<organism evidence="6 7">
    <name type="scientific">Astyanax mexicanus</name>
    <name type="common">Blind cave fish</name>
    <name type="synonym">Astyanax fasciatus mexicanus</name>
    <dbReference type="NCBI Taxonomy" id="7994"/>
    <lineage>
        <taxon>Eukaryota</taxon>
        <taxon>Metazoa</taxon>
        <taxon>Chordata</taxon>
        <taxon>Craniata</taxon>
        <taxon>Vertebrata</taxon>
        <taxon>Euteleostomi</taxon>
        <taxon>Actinopterygii</taxon>
        <taxon>Neopterygii</taxon>
        <taxon>Teleostei</taxon>
        <taxon>Ostariophysi</taxon>
        <taxon>Characiformes</taxon>
        <taxon>Characoidei</taxon>
        <taxon>Acestrorhamphidae</taxon>
        <taxon>Acestrorhamphinae</taxon>
        <taxon>Astyanax</taxon>
    </lineage>
</organism>
<dbReference type="InterPro" id="IPR038446">
    <property type="entry name" value="CEBP_ZZ_sf"/>
</dbReference>
<feature type="compositionally biased region" description="Polar residues" evidence="4">
    <location>
        <begin position="857"/>
        <end position="868"/>
    </location>
</feature>
<dbReference type="GO" id="GO:0008270">
    <property type="term" value="F:zinc ion binding"/>
    <property type="evidence" value="ECO:0007669"/>
    <property type="project" value="UniProtKB-KW"/>
</dbReference>
<evidence type="ECO:0000256" key="4">
    <source>
        <dbReference type="SAM" id="MobiDB-lite"/>
    </source>
</evidence>
<feature type="compositionally biased region" description="Polar residues" evidence="4">
    <location>
        <begin position="580"/>
        <end position="609"/>
    </location>
</feature>
<feature type="compositionally biased region" description="Polar residues" evidence="4">
    <location>
        <begin position="492"/>
        <end position="528"/>
    </location>
</feature>
<feature type="compositionally biased region" description="Low complexity" evidence="4">
    <location>
        <begin position="332"/>
        <end position="341"/>
    </location>
</feature>
<name>A0A8T2LPW2_ASTMX</name>
<comment type="caution">
    <text evidence="6">The sequence shown here is derived from an EMBL/GenBank/DDBJ whole genome shotgun (WGS) entry which is preliminary data.</text>
</comment>
<reference evidence="6 7" key="1">
    <citation type="submission" date="2021-07" db="EMBL/GenBank/DDBJ databases">
        <authorList>
            <person name="Imarazene B."/>
            <person name="Zahm M."/>
            <person name="Klopp C."/>
            <person name="Cabau C."/>
            <person name="Beille S."/>
            <person name="Jouanno E."/>
            <person name="Castinel A."/>
            <person name="Lluch J."/>
            <person name="Gil L."/>
            <person name="Kuchtly C."/>
            <person name="Lopez Roques C."/>
            <person name="Donnadieu C."/>
            <person name="Parrinello H."/>
            <person name="Journot L."/>
            <person name="Du K."/>
            <person name="Schartl M."/>
            <person name="Retaux S."/>
            <person name="Guiguen Y."/>
        </authorList>
    </citation>
    <scope>NUCLEOTIDE SEQUENCE [LARGE SCALE GENOMIC DNA]</scope>
    <source>
        <strain evidence="6">Pach_M1</strain>
        <tissue evidence="6">Testis</tissue>
    </source>
</reference>
<feature type="region of interest" description="Disordered" evidence="4">
    <location>
        <begin position="54"/>
        <end position="128"/>
    </location>
</feature>
<feature type="compositionally biased region" description="Basic and acidic residues" evidence="4">
    <location>
        <begin position="93"/>
        <end position="107"/>
    </location>
</feature>
<evidence type="ECO:0000313" key="7">
    <source>
        <dbReference type="Proteomes" id="UP000752171"/>
    </source>
</evidence>
<feature type="compositionally biased region" description="Low complexity" evidence="4">
    <location>
        <begin position="843"/>
        <end position="854"/>
    </location>
</feature>
<dbReference type="PANTHER" id="PTHR28634:SF1">
    <property type="entry name" value="ZINC FINGER B-BOX DOMAIN-CONTAINING PROTEIN 1"/>
    <property type="match status" value="1"/>
</dbReference>
<sequence length="1523" mass="165064">MNLNDFVVLPSKPKSVKLNARNVRELRMETVHLDQENKDMENRLQELREIMRREKEEREKSGALRWKSAQASSGPRSKENRVKLSAGKMKIRVLKEDSLPETRKPPEKVPGPQPVDQTPGSSRKPRLKGKLCGQCEAKTAGLVCAECGEDYCVGCFARFHQKGALKHHRMISIQAELQTTVSSLDVLSRFQKQIGEERETPSQSTTSKVISPAVWRTHPAGEPACDTQTQKAQVLFVNEGDEMEDDEEDEGSLLNGCFDEVESSRSFQQALNEWRQGKQAEECRVPVTMEVMGTQAEESIQQPIRIEFREHGLSYMEKLLLKKHRRTPIESYYPYPALSSPPDSPTPSPTQPAEERHELTAEEMDLHKYCVSLFAVSSPAGEEHPDKTTKSCLSITEIDETVGDSLEFGSSGVKQGHDKKKLNQESKDSLTPFRPEEEKIPYPAKTITSSYSRLALPIERTCQSPEPLQSSSSDQFQSFTDYYQKPQDPKSENPSFDFTTLQLKLSANQPVEQEHQQTQSPRSGNSPRPQLPRRSALLKPEFRFTETDFSSSDASSKNSSRQGSADALSRDLFHLPPNHSPSSVLFHSSGPKLSQDSPDCHLSNSNLTSPSVSQLLANSTEYSPTPSPTPDVLKPAGGSLAFSPGPEVLKSTVDCLTPTLRPVSPMFTADYPPPTLRPVVQKSTSDSPTPRQRTVVLTPAKGSPTSTPRPVAFKSSEDYLTSSPRPVSIMPTRGYSTSSPRAMVVRSTKDSPTPSPRHVVLESSTDSPTPSPKPEVLKSTASSPTPSPRLVTLNSTEVSPIPSPRPVALTSTEDSSFSSPRPKVLRSTANSPSPSPRLVVFKSTTDSPTSSPRSVILESTTDSPTSNPRPVFFQSAADSPTPSPRPIVYKSTSPRPSALTPAKDSLTLSPTLSVLRSATDPPTSSPRPAVLESTAYSPTSSPRPEVLESTAYSPTSSPRPDVLMSMVDSPSPSPRPVIPKSNINSLSNSPRPVTLKSKADYPSPSPTPVALESSSDSPPCIPKPEILETTAGTFSPRPEVLTSTADSPTPSPRTVALTPAADSSTSSPILVVFKSSSDSPTSSPRPTNLKSTANLPAQSPRPVDLKSVADSPTSSPRPVDIKSGADSPAQSPRPVDLKSVADSPTSSPRPVILKSTARPEVLESSADSPFFSPEPTNTQSQCIRSSQSIEEDSLSLYDSLRPLSNTAKSAYLHKSSSQPSSPPSLQLSISDSDTLSDSLGLISDEDSSDEEMKRCNSREQHPALSPTAVAPPDLLDSSGPALDSSGPALDSSGPALDSSGPALDSSGPELDSSGPELEGHHSGLFTEPSQALISLAQRKAFDSHPFQGLEGFFTLELDPSSVQPSPAPPQTPTENHALPLTLMTGQGSWRPVSSLSHCAEEEHVAAVMNKQPIIRNSSRSATPISNQAPPQRRDLLSGFSSRNNQSFSRPNSREVNPAVTPVFRPLSHTAEEILRVQTVERSELIDSEDEDDEDFQTLAGLEEELRQMSAEPCQQEQKKMLKM</sequence>
<proteinExistence type="predicted"/>
<feature type="compositionally biased region" description="Low complexity" evidence="4">
    <location>
        <begin position="1215"/>
        <end position="1242"/>
    </location>
</feature>
<dbReference type="Proteomes" id="UP000752171">
    <property type="component" value="Unassembled WGS sequence"/>
</dbReference>
<feature type="compositionally biased region" description="Polar residues" evidence="4">
    <location>
        <begin position="1416"/>
        <end position="1429"/>
    </location>
</feature>
<dbReference type="CDD" id="cd19818">
    <property type="entry name" value="Bbox1_ZBBX"/>
    <property type="match status" value="1"/>
</dbReference>
<feature type="compositionally biased region" description="Polar residues" evidence="4">
    <location>
        <begin position="1088"/>
        <end position="1097"/>
    </location>
</feature>
<feature type="region of interest" description="Disordered" evidence="4">
    <location>
        <begin position="461"/>
        <end position="609"/>
    </location>
</feature>
<feature type="compositionally biased region" description="Low complexity" evidence="4">
    <location>
        <begin position="469"/>
        <end position="479"/>
    </location>
</feature>
<dbReference type="InterPro" id="IPR000315">
    <property type="entry name" value="Znf_B-box"/>
</dbReference>
<dbReference type="Pfam" id="PF22586">
    <property type="entry name" value="ANCHR-like_BBOX"/>
    <property type="match status" value="1"/>
</dbReference>
<feature type="compositionally biased region" description="Polar residues" evidence="4">
    <location>
        <begin position="1438"/>
        <end position="1454"/>
    </location>
</feature>
<protein>
    <submittedName>
        <fullName evidence="6">Zinc finger B-box domain-containing protein 1</fullName>
    </submittedName>
</protein>
<feature type="compositionally biased region" description="Basic and acidic residues" evidence="4">
    <location>
        <begin position="421"/>
        <end position="440"/>
    </location>
</feature>
<evidence type="ECO:0000313" key="6">
    <source>
        <dbReference type="EMBL" id="KAG9272877.1"/>
    </source>
</evidence>
<feature type="compositionally biased region" description="Low complexity" evidence="4">
    <location>
        <begin position="550"/>
        <end position="560"/>
    </location>
</feature>
<keyword evidence="1 3" id="KW-0863">Zinc-finger</keyword>
<feature type="compositionally biased region" description="Polar residues" evidence="4">
    <location>
        <begin position="809"/>
        <end position="819"/>
    </location>
</feature>
<dbReference type="Gene3D" id="4.10.640.40">
    <property type="entry name" value="Cytoplasmic polyadenylation element-binding protein, ZZ domain"/>
    <property type="match status" value="1"/>
</dbReference>
<dbReference type="PANTHER" id="PTHR28634">
    <property type="entry name" value="ZINC FINGER B-BOX DOMAIN-CONTAINING PROTEIN 1"/>
    <property type="match status" value="1"/>
</dbReference>
<feature type="region of interest" description="Disordered" evidence="4">
    <location>
        <begin position="1210"/>
        <end position="1325"/>
    </location>
</feature>
<keyword evidence="1 3" id="KW-0479">Metal-binding</keyword>
<feature type="region of interest" description="Disordered" evidence="4">
    <location>
        <begin position="1416"/>
        <end position="1456"/>
    </location>
</feature>
<feature type="compositionally biased region" description="Basic and acidic residues" evidence="4">
    <location>
        <begin position="1250"/>
        <end position="1261"/>
    </location>
</feature>
<dbReference type="PRINTS" id="PR01217">
    <property type="entry name" value="PRICHEXTENSN"/>
</dbReference>
<dbReference type="PROSITE" id="PS50119">
    <property type="entry name" value="ZF_BBOX"/>
    <property type="match status" value="1"/>
</dbReference>
<dbReference type="OrthoDB" id="6226111at2759"/>